<proteinExistence type="predicted"/>
<keyword evidence="1" id="KW-1133">Transmembrane helix</keyword>
<reference evidence="2" key="1">
    <citation type="submission" date="2014-09" db="EMBL/GenBank/DDBJ databases">
        <authorList>
            <person name="Magalhaes I.L.F."/>
            <person name="Oliveira U."/>
            <person name="Santos F.R."/>
            <person name="Vidigal T.H.D.A."/>
            <person name="Brescovit A.D."/>
            <person name="Santos A.J."/>
        </authorList>
    </citation>
    <scope>NUCLEOTIDE SEQUENCE</scope>
    <source>
        <tissue evidence="2">Shoot tissue taken approximately 20 cm above the soil surface</tissue>
    </source>
</reference>
<organism evidence="2">
    <name type="scientific">Arundo donax</name>
    <name type="common">Giant reed</name>
    <name type="synonym">Donax arundinaceus</name>
    <dbReference type="NCBI Taxonomy" id="35708"/>
    <lineage>
        <taxon>Eukaryota</taxon>
        <taxon>Viridiplantae</taxon>
        <taxon>Streptophyta</taxon>
        <taxon>Embryophyta</taxon>
        <taxon>Tracheophyta</taxon>
        <taxon>Spermatophyta</taxon>
        <taxon>Magnoliopsida</taxon>
        <taxon>Liliopsida</taxon>
        <taxon>Poales</taxon>
        <taxon>Poaceae</taxon>
        <taxon>PACMAD clade</taxon>
        <taxon>Arundinoideae</taxon>
        <taxon>Arundineae</taxon>
        <taxon>Arundo</taxon>
    </lineage>
</organism>
<keyword evidence="1" id="KW-0812">Transmembrane</keyword>
<dbReference type="AlphaFoldDB" id="A0A0A9B9N7"/>
<accession>A0A0A9B9N7</accession>
<name>A0A0A9B9N7_ARUDO</name>
<dbReference type="EMBL" id="GBRH01238997">
    <property type="protein sequence ID" value="JAD58898.1"/>
    <property type="molecule type" value="Transcribed_RNA"/>
</dbReference>
<reference evidence="2" key="2">
    <citation type="journal article" date="2015" name="Data Brief">
        <title>Shoot transcriptome of the giant reed, Arundo donax.</title>
        <authorList>
            <person name="Barrero R.A."/>
            <person name="Guerrero F.D."/>
            <person name="Moolhuijzen P."/>
            <person name="Goolsby J.A."/>
            <person name="Tidwell J."/>
            <person name="Bellgard S.E."/>
            <person name="Bellgard M.I."/>
        </authorList>
    </citation>
    <scope>NUCLEOTIDE SEQUENCE</scope>
    <source>
        <tissue evidence="2">Shoot tissue taken approximately 20 cm above the soil surface</tissue>
    </source>
</reference>
<evidence type="ECO:0000256" key="1">
    <source>
        <dbReference type="SAM" id="Phobius"/>
    </source>
</evidence>
<evidence type="ECO:0000313" key="2">
    <source>
        <dbReference type="EMBL" id="JAD58898.1"/>
    </source>
</evidence>
<feature type="transmembrane region" description="Helical" evidence="1">
    <location>
        <begin position="6"/>
        <end position="22"/>
    </location>
</feature>
<protein>
    <submittedName>
        <fullName evidence="2">Uncharacterized protein</fullName>
    </submittedName>
</protein>
<keyword evidence="1" id="KW-0472">Membrane</keyword>
<sequence length="70" mass="7749">MFGRPVWLWTLLGLQVIVRLLWRKKGFKSRTIAVGPDAATICNHGFSSIAQDTELKGTSVYVVAPLICCD</sequence>